<dbReference type="GO" id="GO:0009653">
    <property type="term" value="P:anatomical structure morphogenesis"/>
    <property type="evidence" value="ECO:0007669"/>
    <property type="project" value="TreeGrafter"/>
</dbReference>
<comment type="caution">
    <text evidence="2">The sequence shown here is derived from an EMBL/GenBank/DDBJ whole genome shotgun (WGS) entry which is preliminary data.</text>
</comment>
<dbReference type="AlphaFoldDB" id="A0AA36CUR7"/>
<dbReference type="SMART" id="SM00473">
    <property type="entry name" value="PAN_AP"/>
    <property type="match status" value="3"/>
</dbReference>
<dbReference type="Gene3D" id="3.50.4.10">
    <property type="entry name" value="Hepatocyte Growth Factor"/>
    <property type="match status" value="2"/>
</dbReference>
<evidence type="ECO:0000313" key="2">
    <source>
        <dbReference type="EMBL" id="CAJ0575720.1"/>
    </source>
</evidence>
<evidence type="ECO:0000259" key="1">
    <source>
        <dbReference type="PROSITE" id="PS50948"/>
    </source>
</evidence>
<feature type="domain" description="Apple" evidence="1">
    <location>
        <begin position="183"/>
        <end position="276"/>
    </location>
</feature>
<accession>A0AA36CUR7</accession>
<reference evidence="2" key="1">
    <citation type="submission" date="2023-06" db="EMBL/GenBank/DDBJ databases">
        <authorList>
            <person name="Delattre M."/>
        </authorList>
    </citation>
    <scope>NUCLEOTIDE SEQUENCE</scope>
    <source>
        <strain evidence="2">AF72</strain>
    </source>
</reference>
<evidence type="ECO:0000313" key="3">
    <source>
        <dbReference type="Proteomes" id="UP001177023"/>
    </source>
</evidence>
<dbReference type="SUPFAM" id="SSF57414">
    <property type="entry name" value="Hairpin loop containing domain-like"/>
    <property type="match status" value="3"/>
</dbReference>
<dbReference type="InterPro" id="IPR052774">
    <property type="entry name" value="Celegans_DevNeuronal_Protein"/>
</dbReference>
<dbReference type="Proteomes" id="UP001177023">
    <property type="component" value="Unassembled WGS sequence"/>
</dbReference>
<keyword evidence="3" id="KW-1185">Reference proteome</keyword>
<protein>
    <recommendedName>
        <fullName evidence="1">Apple domain-containing protein</fullName>
    </recommendedName>
</protein>
<dbReference type="EMBL" id="CATQJA010002640">
    <property type="protein sequence ID" value="CAJ0575720.1"/>
    <property type="molecule type" value="Genomic_DNA"/>
</dbReference>
<feature type="non-terminal residue" evidence="2">
    <location>
        <position position="1"/>
    </location>
</feature>
<sequence>MRYLALFFIFTTSIEGIRRKYANCFSHTTRKTLDNYQPIAAFELVSLQTCMLQCIEAPLNFENKECFSFTYDRIKHNCKIYDHDGKKVPAILLPAMNFDFYKKIHVGEACGAPPKPQIIYTEPDAEPDPTTNFAEHKNFHNIEEELLKATKELLNRRAAKAAKKKDSGQIENPKMMPIVPGKCETTNGYYVVIGNEILLPSGFDKNAMREFPGIEQGACASICSKEESPEGDKLKCNSLNYFPITRKCQILAVLAEPHGEGELVENEDSIYAEKFCLPKHPNECQEAEVFILHIEKRIKGTPMKEKLSQSITQCLEACLNEDGCATSVFDSARGRCLLHTQQVGRDLGITENTSGFVLIENGCYGKGKRNTEKVESPRDPIEWSPWSDCQFKLNGKAIRSRTRDCEDCEDFQYEECQ</sequence>
<dbReference type="InterPro" id="IPR003609">
    <property type="entry name" value="Pan_app"/>
</dbReference>
<feature type="domain" description="Apple" evidence="1">
    <location>
        <begin position="284"/>
        <end position="363"/>
    </location>
</feature>
<dbReference type="Pfam" id="PF00024">
    <property type="entry name" value="PAN_1"/>
    <property type="match status" value="3"/>
</dbReference>
<proteinExistence type="predicted"/>
<dbReference type="PROSITE" id="PS50948">
    <property type="entry name" value="PAN"/>
    <property type="match status" value="3"/>
</dbReference>
<feature type="domain" description="Apple" evidence="1">
    <location>
        <begin position="24"/>
        <end position="105"/>
    </location>
</feature>
<name>A0AA36CUR7_9BILA</name>
<organism evidence="2 3">
    <name type="scientific">Mesorhabditis spiculigera</name>
    <dbReference type="NCBI Taxonomy" id="96644"/>
    <lineage>
        <taxon>Eukaryota</taxon>
        <taxon>Metazoa</taxon>
        <taxon>Ecdysozoa</taxon>
        <taxon>Nematoda</taxon>
        <taxon>Chromadorea</taxon>
        <taxon>Rhabditida</taxon>
        <taxon>Rhabditina</taxon>
        <taxon>Rhabditomorpha</taxon>
        <taxon>Rhabditoidea</taxon>
        <taxon>Rhabditidae</taxon>
        <taxon>Mesorhabditinae</taxon>
        <taxon>Mesorhabditis</taxon>
    </lineage>
</organism>
<dbReference type="PANTHER" id="PTHR47327">
    <property type="entry name" value="FI18240P1-RELATED"/>
    <property type="match status" value="1"/>
</dbReference>
<dbReference type="PANTHER" id="PTHR47327:SF1">
    <property type="entry name" value="RE15579P"/>
    <property type="match status" value="1"/>
</dbReference>
<gene>
    <name evidence="2" type="ORF">MSPICULIGERA_LOCUS14027</name>
</gene>